<name>A0ABN9RZC9_9DINO</name>
<accession>A0ABN9RZC9</accession>
<organism evidence="2 3">
    <name type="scientific">Prorocentrum cordatum</name>
    <dbReference type="NCBI Taxonomy" id="2364126"/>
    <lineage>
        <taxon>Eukaryota</taxon>
        <taxon>Sar</taxon>
        <taxon>Alveolata</taxon>
        <taxon>Dinophyceae</taxon>
        <taxon>Prorocentrales</taxon>
        <taxon>Prorocentraceae</taxon>
        <taxon>Prorocentrum</taxon>
    </lineage>
</organism>
<feature type="compositionally biased region" description="Polar residues" evidence="1">
    <location>
        <begin position="78"/>
        <end position="89"/>
    </location>
</feature>
<keyword evidence="3" id="KW-1185">Reference proteome</keyword>
<evidence type="ECO:0000313" key="3">
    <source>
        <dbReference type="Proteomes" id="UP001189429"/>
    </source>
</evidence>
<gene>
    <name evidence="2" type="ORF">PCOR1329_LOCUS25062</name>
</gene>
<dbReference type="EMBL" id="CAUYUJ010008713">
    <property type="protein sequence ID" value="CAK0824736.1"/>
    <property type="molecule type" value="Genomic_DNA"/>
</dbReference>
<feature type="region of interest" description="Disordered" evidence="1">
    <location>
        <begin position="75"/>
        <end position="108"/>
    </location>
</feature>
<protein>
    <submittedName>
        <fullName evidence="2">Uncharacterized protein</fullName>
    </submittedName>
</protein>
<comment type="caution">
    <text evidence="2">The sequence shown here is derived from an EMBL/GenBank/DDBJ whole genome shotgun (WGS) entry which is preliminary data.</text>
</comment>
<dbReference type="Proteomes" id="UP001189429">
    <property type="component" value="Unassembled WGS sequence"/>
</dbReference>
<proteinExistence type="predicted"/>
<sequence>MRMRKRAQLSCKQSCGVGRCPDGVMNLHCGLGASTNAVCIFWAEARIGTIEKRLTLLEHGTSEATQRPRPLTARRLQQRQAGVSAQSVTPVYCRGGGADGDPRGQDPE</sequence>
<evidence type="ECO:0000313" key="2">
    <source>
        <dbReference type="EMBL" id="CAK0824736.1"/>
    </source>
</evidence>
<feature type="non-terminal residue" evidence="2">
    <location>
        <position position="108"/>
    </location>
</feature>
<reference evidence="2" key="1">
    <citation type="submission" date="2023-10" db="EMBL/GenBank/DDBJ databases">
        <authorList>
            <person name="Chen Y."/>
            <person name="Shah S."/>
            <person name="Dougan E. K."/>
            <person name="Thang M."/>
            <person name="Chan C."/>
        </authorList>
    </citation>
    <scope>NUCLEOTIDE SEQUENCE [LARGE SCALE GENOMIC DNA]</scope>
</reference>
<evidence type="ECO:0000256" key="1">
    <source>
        <dbReference type="SAM" id="MobiDB-lite"/>
    </source>
</evidence>